<accession>A0ABT9BND4</accession>
<sequence length="93" mass="9655">MLTLTETASTVVKSIVDRDPNVVDGAMRIATGATSHDFAISVVSEPEPGDALVESHGARLFVEPGASLVLEDKTLDATVSEEGAISFALTPQT</sequence>
<dbReference type="InterPro" id="IPR035903">
    <property type="entry name" value="HesB-like_dom_sf"/>
</dbReference>
<evidence type="ECO:0000313" key="1">
    <source>
        <dbReference type="EMBL" id="MDO7882546.1"/>
    </source>
</evidence>
<dbReference type="RefSeq" id="WP_305002920.1">
    <property type="nucleotide sequence ID" value="NZ_JAUQUB010000001.1"/>
</dbReference>
<dbReference type="SUPFAM" id="SSF89360">
    <property type="entry name" value="HesB-like domain"/>
    <property type="match status" value="1"/>
</dbReference>
<evidence type="ECO:0000313" key="2">
    <source>
        <dbReference type="Proteomes" id="UP001241072"/>
    </source>
</evidence>
<keyword evidence="2" id="KW-1185">Reference proteome</keyword>
<reference evidence="1 2" key="1">
    <citation type="submission" date="2023-07" db="EMBL/GenBank/DDBJ databases">
        <title>Protaetiibacter sp. nov WY-16 isolated from soil.</title>
        <authorList>
            <person name="Liu B."/>
            <person name="Wan Y."/>
        </authorList>
    </citation>
    <scope>NUCLEOTIDE SEQUENCE [LARGE SCALE GENOMIC DNA]</scope>
    <source>
        <strain evidence="1 2">WY-16</strain>
    </source>
</reference>
<name>A0ABT9BND4_9MICO</name>
<gene>
    <name evidence="1" type="ORF">Q5716_09950</name>
</gene>
<organism evidence="1 2">
    <name type="scientific">Antiquaquibacter soli</name>
    <dbReference type="NCBI Taxonomy" id="3064523"/>
    <lineage>
        <taxon>Bacteria</taxon>
        <taxon>Bacillati</taxon>
        <taxon>Actinomycetota</taxon>
        <taxon>Actinomycetes</taxon>
        <taxon>Micrococcales</taxon>
        <taxon>Microbacteriaceae</taxon>
        <taxon>Antiquaquibacter</taxon>
    </lineage>
</organism>
<comment type="caution">
    <text evidence="1">The sequence shown here is derived from an EMBL/GenBank/DDBJ whole genome shotgun (WGS) entry which is preliminary data.</text>
</comment>
<dbReference type="Gene3D" id="2.60.300.12">
    <property type="entry name" value="HesB-like domain"/>
    <property type="match status" value="1"/>
</dbReference>
<dbReference type="EMBL" id="JAUQUB010000001">
    <property type="protein sequence ID" value="MDO7882546.1"/>
    <property type="molecule type" value="Genomic_DNA"/>
</dbReference>
<dbReference type="Proteomes" id="UP001241072">
    <property type="component" value="Unassembled WGS sequence"/>
</dbReference>
<protein>
    <submittedName>
        <fullName evidence="1">Iron-sulfur cluster assembly accessory protein</fullName>
    </submittedName>
</protein>
<proteinExistence type="predicted"/>